<gene>
    <name evidence="10" type="primary">murF</name>
    <name evidence="16" type="ORF">SAMN05421869_104167</name>
</gene>
<sequence length="638" mass="63499">MIPLPLARIAEITSGALSGMADPRAVVRGPVVIDSRLVEPGSLFVAFRGARVDGHDYAAQAIRAGAVAVLATRPVEGPAVIVPDAAAALAALASAQIGALPRVTVIGVTGSAGKTTTKDLLARITARVGPTIAPVGSFNNELGHPLTVLRADADTRFMVLELAARSAGHIKDLARIAPPQIGVVLNVGTAHLGVFGGKEAIAKAKGELVEALPRTGVAVLNADDPLVRAMAARTDARVTYFGRAESAAIRAVDVVVDARGRASFTLRTPSGDAHVSLKLYGEHAVENALAAAAAGYELGLPVATIAAELSEATPRSRWRMEVQDRADGVTVVNDAYNANPDSMRAAFEAFAVVGKGRRRFAVIAALRELGEDGPELNAELGRLAGGAGLAGLIVAGPDASPVLEGARTAAQSSAQSSVQPTAHGAAEGVTAGAPPVHGPSAPGPQAPAFQAPGPHNPGPQASGPQASGPHAPGAPAPGPHAPGAPVPGPHAPGIHAPGPQGAGPQGVGPHAAGPQGAGPQGPGPQAPYGAGPYASGQHPAGPAGWQGPDVGGPPQAWQAPGQAAPVGVPAQSGPVVGPHGVLTAYPPQGMRIVHVPDAEAAAAELAQWLRPGDAVLVKGPRAMGLERTAELVLGGAPQ</sequence>
<feature type="domain" description="Mur ligase N-terminal catalytic" evidence="13">
    <location>
        <begin position="31"/>
        <end position="75"/>
    </location>
</feature>
<comment type="similarity">
    <text evidence="10">Belongs to the MurCDEF family. MurF subfamily.</text>
</comment>
<dbReference type="Pfam" id="PF02875">
    <property type="entry name" value="Mur_ligase_C"/>
    <property type="match status" value="1"/>
</dbReference>
<feature type="binding site" evidence="10">
    <location>
        <begin position="110"/>
        <end position="116"/>
    </location>
    <ligand>
        <name>ATP</name>
        <dbReference type="ChEBI" id="CHEBI:30616"/>
    </ligand>
</feature>
<dbReference type="InterPro" id="IPR036565">
    <property type="entry name" value="Mur-like_cat_sf"/>
</dbReference>
<evidence type="ECO:0000256" key="12">
    <source>
        <dbReference type="SAM" id="MobiDB-lite"/>
    </source>
</evidence>
<keyword evidence="7 10" id="KW-0573">Peptidoglycan synthesis</keyword>
<evidence type="ECO:0000256" key="11">
    <source>
        <dbReference type="RuleBase" id="RU004136"/>
    </source>
</evidence>
<reference evidence="16 17" key="1">
    <citation type="submission" date="2016-10" db="EMBL/GenBank/DDBJ databases">
        <authorList>
            <person name="de Groot N.N."/>
        </authorList>
    </citation>
    <scope>NUCLEOTIDE SEQUENCE [LARGE SCALE GENOMIC DNA]</scope>
    <source>
        <strain evidence="16 17">CGMCC 4.6533</strain>
    </source>
</reference>
<dbReference type="SUPFAM" id="SSF53623">
    <property type="entry name" value="MurD-like peptide ligases, catalytic domain"/>
    <property type="match status" value="1"/>
</dbReference>
<evidence type="ECO:0000313" key="17">
    <source>
        <dbReference type="Proteomes" id="UP000199202"/>
    </source>
</evidence>
<evidence type="ECO:0000259" key="14">
    <source>
        <dbReference type="Pfam" id="PF02875"/>
    </source>
</evidence>
<evidence type="ECO:0000256" key="4">
    <source>
        <dbReference type="ARBA" id="ARBA00022741"/>
    </source>
</evidence>
<feature type="compositionally biased region" description="Pro residues" evidence="12">
    <location>
        <begin position="472"/>
        <end position="490"/>
    </location>
</feature>
<keyword evidence="9 10" id="KW-0961">Cell wall biogenesis/degradation</keyword>
<dbReference type="GO" id="GO:0009252">
    <property type="term" value="P:peptidoglycan biosynthetic process"/>
    <property type="evidence" value="ECO:0007669"/>
    <property type="project" value="UniProtKB-UniRule"/>
</dbReference>
<evidence type="ECO:0000256" key="10">
    <source>
        <dbReference type="HAMAP-Rule" id="MF_02019"/>
    </source>
</evidence>
<dbReference type="SUPFAM" id="SSF53244">
    <property type="entry name" value="MurD-like peptide ligases, peptide-binding domain"/>
    <property type="match status" value="1"/>
</dbReference>
<dbReference type="NCBIfam" id="TIGR01143">
    <property type="entry name" value="murF"/>
    <property type="match status" value="1"/>
</dbReference>
<dbReference type="GO" id="GO:0008360">
    <property type="term" value="P:regulation of cell shape"/>
    <property type="evidence" value="ECO:0007669"/>
    <property type="project" value="UniProtKB-KW"/>
</dbReference>
<dbReference type="SUPFAM" id="SSF63418">
    <property type="entry name" value="MurE/MurF N-terminal domain"/>
    <property type="match status" value="1"/>
</dbReference>
<protein>
    <recommendedName>
        <fullName evidence="10 11">UDP-N-acetylmuramoyl-tripeptide--D-alanyl-D-alanine ligase</fullName>
        <ecNumber evidence="10 11">6.3.2.10</ecNumber>
    </recommendedName>
    <alternativeName>
        <fullName evidence="10">D-alanyl-D-alanine-adding enzyme</fullName>
    </alternativeName>
</protein>
<dbReference type="InterPro" id="IPR013221">
    <property type="entry name" value="Mur_ligase_cen"/>
</dbReference>
<name>A0A1G8HGW2_9ACTN</name>
<dbReference type="AlphaFoldDB" id="A0A1G8HGW2"/>
<feature type="compositionally biased region" description="Low complexity" evidence="12">
    <location>
        <begin position="461"/>
        <end position="471"/>
    </location>
</feature>
<dbReference type="GO" id="GO:0008766">
    <property type="term" value="F:UDP-N-acetylmuramoylalanyl-D-glutamyl-2,6-diaminopimelate-D-alanyl-D-alanine ligase activity"/>
    <property type="evidence" value="ECO:0007669"/>
    <property type="project" value="RHEA"/>
</dbReference>
<organism evidence="16 17">
    <name type="scientific">Nonomuraea jiangxiensis</name>
    <dbReference type="NCBI Taxonomy" id="633440"/>
    <lineage>
        <taxon>Bacteria</taxon>
        <taxon>Bacillati</taxon>
        <taxon>Actinomycetota</taxon>
        <taxon>Actinomycetes</taxon>
        <taxon>Streptosporangiales</taxon>
        <taxon>Streptosporangiaceae</taxon>
        <taxon>Nonomuraea</taxon>
    </lineage>
</organism>
<dbReference type="EMBL" id="FNDJ01000004">
    <property type="protein sequence ID" value="SDI05825.1"/>
    <property type="molecule type" value="Genomic_DNA"/>
</dbReference>
<dbReference type="GO" id="GO:0047480">
    <property type="term" value="F:UDP-N-acetylmuramoyl-tripeptide-D-alanyl-D-alanine ligase activity"/>
    <property type="evidence" value="ECO:0007669"/>
    <property type="project" value="UniProtKB-UniRule"/>
</dbReference>
<evidence type="ECO:0000256" key="8">
    <source>
        <dbReference type="ARBA" id="ARBA00023306"/>
    </source>
</evidence>
<evidence type="ECO:0000256" key="1">
    <source>
        <dbReference type="ARBA" id="ARBA00022490"/>
    </source>
</evidence>
<dbReference type="InterPro" id="IPR000713">
    <property type="entry name" value="Mur_ligase_N"/>
</dbReference>
<keyword evidence="1 10" id="KW-0963">Cytoplasm</keyword>
<dbReference type="Gene3D" id="3.40.1390.10">
    <property type="entry name" value="MurE/MurF, N-terminal domain"/>
    <property type="match status" value="1"/>
</dbReference>
<evidence type="ECO:0000256" key="6">
    <source>
        <dbReference type="ARBA" id="ARBA00022960"/>
    </source>
</evidence>
<keyword evidence="2 10" id="KW-0436">Ligase</keyword>
<evidence type="ECO:0000259" key="13">
    <source>
        <dbReference type="Pfam" id="PF01225"/>
    </source>
</evidence>
<feature type="compositionally biased region" description="Low complexity" evidence="12">
    <location>
        <begin position="409"/>
        <end position="419"/>
    </location>
</feature>
<accession>A0A1G8HGW2</accession>
<dbReference type="Gene3D" id="3.90.190.20">
    <property type="entry name" value="Mur ligase, C-terminal domain"/>
    <property type="match status" value="2"/>
</dbReference>
<dbReference type="HAMAP" id="MF_02019">
    <property type="entry name" value="MurF"/>
    <property type="match status" value="1"/>
</dbReference>
<feature type="compositionally biased region" description="Low complexity" evidence="12">
    <location>
        <begin position="526"/>
        <end position="537"/>
    </location>
</feature>
<comment type="function">
    <text evidence="10 11">Involved in cell wall formation. Catalyzes the final step in the synthesis of UDP-N-acetylmuramoyl-pentapeptide, the precursor of murein.</text>
</comment>
<comment type="subcellular location">
    <subcellularLocation>
        <location evidence="10 11">Cytoplasm</location>
    </subcellularLocation>
</comment>
<feature type="region of interest" description="Disordered" evidence="12">
    <location>
        <begin position="407"/>
        <end position="572"/>
    </location>
</feature>
<feature type="domain" description="Mur ligase central" evidence="15">
    <location>
        <begin position="108"/>
        <end position="294"/>
    </location>
</feature>
<dbReference type="GO" id="GO:0005737">
    <property type="term" value="C:cytoplasm"/>
    <property type="evidence" value="ECO:0007669"/>
    <property type="project" value="UniProtKB-SubCell"/>
</dbReference>
<dbReference type="Proteomes" id="UP000199202">
    <property type="component" value="Unassembled WGS sequence"/>
</dbReference>
<evidence type="ECO:0000256" key="3">
    <source>
        <dbReference type="ARBA" id="ARBA00022618"/>
    </source>
</evidence>
<proteinExistence type="inferred from homology"/>
<feature type="compositionally biased region" description="Low complexity" evidence="12">
    <location>
        <begin position="552"/>
        <end position="571"/>
    </location>
</feature>
<dbReference type="PANTHER" id="PTHR43024:SF1">
    <property type="entry name" value="UDP-N-ACETYLMURAMOYL-TRIPEPTIDE--D-ALANYL-D-ALANINE LIGASE"/>
    <property type="match status" value="1"/>
</dbReference>
<dbReference type="InterPro" id="IPR051046">
    <property type="entry name" value="MurCDEF_CellWall_CoF430Synth"/>
</dbReference>
<comment type="catalytic activity">
    <reaction evidence="10 11">
        <text>D-alanyl-D-alanine + UDP-N-acetyl-alpha-D-muramoyl-L-alanyl-gamma-D-glutamyl-meso-2,6-diaminopimelate + ATP = UDP-N-acetyl-alpha-D-muramoyl-L-alanyl-gamma-D-glutamyl-meso-2,6-diaminopimeloyl-D-alanyl-D-alanine + ADP + phosphate + H(+)</text>
        <dbReference type="Rhea" id="RHEA:28374"/>
        <dbReference type="ChEBI" id="CHEBI:15378"/>
        <dbReference type="ChEBI" id="CHEBI:30616"/>
        <dbReference type="ChEBI" id="CHEBI:43474"/>
        <dbReference type="ChEBI" id="CHEBI:57822"/>
        <dbReference type="ChEBI" id="CHEBI:61386"/>
        <dbReference type="ChEBI" id="CHEBI:83905"/>
        <dbReference type="ChEBI" id="CHEBI:456216"/>
        <dbReference type="EC" id="6.3.2.10"/>
    </reaction>
</comment>
<evidence type="ECO:0000256" key="7">
    <source>
        <dbReference type="ARBA" id="ARBA00022984"/>
    </source>
</evidence>
<dbReference type="InterPro" id="IPR005863">
    <property type="entry name" value="UDP-N-AcMur_synth"/>
</dbReference>
<keyword evidence="8 10" id="KW-0131">Cell cycle</keyword>
<evidence type="ECO:0000256" key="2">
    <source>
        <dbReference type="ARBA" id="ARBA00022598"/>
    </source>
</evidence>
<dbReference type="InterPro" id="IPR036615">
    <property type="entry name" value="Mur_ligase_C_dom_sf"/>
</dbReference>
<dbReference type="GO" id="GO:0005524">
    <property type="term" value="F:ATP binding"/>
    <property type="evidence" value="ECO:0007669"/>
    <property type="project" value="UniProtKB-UniRule"/>
</dbReference>
<dbReference type="InterPro" id="IPR004101">
    <property type="entry name" value="Mur_ligase_C"/>
</dbReference>
<feature type="domain" description="Mur ligase C-terminal" evidence="14">
    <location>
        <begin position="319"/>
        <end position="410"/>
    </location>
</feature>
<dbReference type="EC" id="6.3.2.10" evidence="10 11"/>
<comment type="pathway">
    <text evidence="10 11">Cell wall biogenesis; peptidoglycan biosynthesis.</text>
</comment>
<evidence type="ECO:0000259" key="15">
    <source>
        <dbReference type="Pfam" id="PF08245"/>
    </source>
</evidence>
<dbReference type="PANTHER" id="PTHR43024">
    <property type="entry name" value="UDP-N-ACETYLMURAMOYL-TRIPEPTIDE--D-ALANYL-D-ALANINE LIGASE"/>
    <property type="match status" value="1"/>
</dbReference>
<keyword evidence="17" id="KW-1185">Reference proteome</keyword>
<dbReference type="Pfam" id="PF08245">
    <property type="entry name" value="Mur_ligase_M"/>
    <property type="match status" value="1"/>
</dbReference>
<evidence type="ECO:0000256" key="9">
    <source>
        <dbReference type="ARBA" id="ARBA00023316"/>
    </source>
</evidence>
<dbReference type="Gene3D" id="3.40.1190.10">
    <property type="entry name" value="Mur-like, catalytic domain"/>
    <property type="match status" value="1"/>
</dbReference>
<evidence type="ECO:0000313" key="16">
    <source>
        <dbReference type="EMBL" id="SDI05825.1"/>
    </source>
</evidence>
<keyword evidence="6 10" id="KW-0133">Cell shape</keyword>
<keyword evidence="3 10" id="KW-0132">Cell division</keyword>
<evidence type="ECO:0000256" key="5">
    <source>
        <dbReference type="ARBA" id="ARBA00022840"/>
    </source>
</evidence>
<dbReference type="STRING" id="633440.SAMN05421869_104167"/>
<keyword evidence="5 10" id="KW-0067">ATP-binding</keyword>
<dbReference type="GO" id="GO:0071555">
    <property type="term" value="P:cell wall organization"/>
    <property type="evidence" value="ECO:0007669"/>
    <property type="project" value="UniProtKB-KW"/>
</dbReference>
<dbReference type="InterPro" id="IPR035911">
    <property type="entry name" value="MurE/MurF_N"/>
</dbReference>
<dbReference type="UniPathway" id="UPA00219"/>
<dbReference type="GO" id="GO:0051301">
    <property type="term" value="P:cell division"/>
    <property type="evidence" value="ECO:0007669"/>
    <property type="project" value="UniProtKB-KW"/>
</dbReference>
<keyword evidence="4 10" id="KW-0547">Nucleotide-binding</keyword>
<dbReference type="Pfam" id="PF01225">
    <property type="entry name" value="Mur_ligase"/>
    <property type="match status" value="1"/>
</dbReference>